<comment type="caution">
    <text evidence="1">The sequence shown here is derived from an EMBL/GenBank/DDBJ whole genome shotgun (WGS) entry which is preliminary data.</text>
</comment>
<proteinExistence type="predicted"/>
<dbReference type="Proteomes" id="UP001060085">
    <property type="component" value="Linkage Group LG02"/>
</dbReference>
<accession>A0ACC0BXK8</accession>
<gene>
    <name evidence="1" type="ORF">M9H77_08311</name>
</gene>
<dbReference type="EMBL" id="CM044702">
    <property type="protein sequence ID" value="KAI5677361.1"/>
    <property type="molecule type" value="Genomic_DNA"/>
</dbReference>
<reference evidence="2" key="1">
    <citation type="journal article" date="2023" name="Nat. Plants">
        <title>Single-cell RNA sequencing provides a high-resolution roadmap for understanding the multicellular compartmentation of specialized metabolism.</title>
        <authorList>
            <person name="Sun S."/>
            <person name="Shen X."/>
            <person name="Li Y."/>
            <person name="Li Y."/>
            <person name="Wang S."/>
            <person name="Li R."/>
            <person name="Zhang H."/>
            <person name="Shen G."/>
            <person name="Guo B."/>
            <person name="Wei J."/>
            <person name="Xu J."/>
            <person name="St-Pierre B."/>
            <person name="Chen S."/>
            <person name="Sun C."/>
        </authorList>
    </citation>
    <scope>NUCLEOTIDE SEQUENCE [LARGE SCALE GENOMIC DNA]</scope>
</reference>
<sequence length="230" mass="26720">MLNFCYKSARKLKHQLAKPAAFLQSFIRQRKGSGGKRSEGLKANSFRFPMKNTERRELRVSKKLLLRWKFSCQNSRISYTSFHINFFTTYNFNDCLDSADFPTTLAEIAAGVAVCCSVAVGVNTERGVMQDEFNFTLVNFKCLLYDGNNLEDEPFILFTQAEQVWYVAYPIDPYWNVDVRMNVRDSFDAYSRFSDLETCATQSLDDRPLLAIKMLVELDKELNQFQLMYE</sequence>
<evidence type="ECO:0000313" key="1">
    <source>
        <dbReference type="EMBL" id="KAI5677361.1"/>
    </source>
</evidence>
<organism evidence="1 2">
    <name type="scientific">Catharanthus roseus</name>
    <name type="common">Madagascar periwinkle</name>
    <name type="synonym">Vinca rosea</name>
    <dbReference type="NCBI Taxonomy" id="4058"/>
    <lineage>
        <taxon>Eukaryota</taxon>
        <taxon>Viridiplantae</taxon>
        <taxon>Streptophyta</taxon>
        <taxon>Embryophyta</taxon>
        <taxon>Tracheophyta</taxon>
        <taxon>Spermatophyta</taxon>
        <taxon>Magnoliopsida</taxon>
        <taxon>eudicotyledons</taxon>
        <taxon>Gunneridae</taxon>
        <taxon>Pentapetalae</taxon>
        <taxon>asterids</taxon>
        <taxon>lamiids</taxon>
        <taxon>Gentianales</taxon>
        <taxon>Apocynaceae</taxon>
        <taxon>Rauvolfioideae</taxon>
        <taxon>Vinceae</taxon>
        <taxon>Catharanthinae</taxon>
        <taxon>Catharanthus</taxon>
    </lineage>
</organism>
<name>A0ACC0BXK8_CATRO</name>
<evidence type="ECO:0000313" key="2">
    <source>
        <dbReference type="Proteomes" id="UP001060085"/>
    </source>
</evidence>
<protein>
    <submittedName>
        <fullName evidence="1">Uncharacterized protein</fullName>
    </submittedName>
</protein>
<keyword evidence="2" id="KW-1185">Reference proteome</keyword>